<dbReference type="InterPro" id="IPR016688">
    <property type="entry name" value="MscS-like_plants/fungi"/>
</dbReference>
<keyword evidence="3" id="KW-0812">Transmembrane</keyword>
<reference evidence="4" key="1">
    <citation type="submission" date="2022-08" db="EMBL/GenBank/DDBJ databases">
        <authorList>
            <person name="Gutierrez-Valencia J."/>
        </authorList>
    </citation>
    <scope>NUCLEOTIDE SEQUENCE</scope>
</reference>
<keyword evidence="3" id="KW-0472">Membrane</keyword>
<evidence type="ECO:0000256" key="1">
    <source>
        <dbReference type="ARBA" id="ARBA00004141"/>
    </source>
</evidence>
<dbReference type="GO" id="GO:0050982">
    <property type="term" value="P:detection of mechanical stimulus"/>
    <property type="evidence" value="ECO:0007669"/>
    <property type="project" value="TreeGrafter"/>
</dbReference>
<protein>
    <recommendedName>
        <fullName evidence="6">Mechanosensitive ion channel protein</fullName>
    </recommendedName>
</protein>
<dbReference type="EMBL" id="CAMGYJ010000002">
    <property type="protein sequence ID" value="CAI0387513.1"/>
    <property type="molecule type" value="Genomic_DNA"/>
</dbReference>
<dbReference type="PANTHER" id="PTHR31618:SF7">
    <property type="entry name" value="MECHANOSENSITIVE ION CHANNEL PROTEIN"/>
    <property type="match status" value="1"/>
</dbReference>
<dbReference type="Proteomes" id="UP001154282">
    <property type="component" value="Unassembled WGS sequence"/>
</dbReference>
<keyword evidence="3" id="KW-1133">Transmembrane helix</keyword>
<feature type="transmembrane region" description="Helical" evidence="3">
    <location>
        <begin position="68"/>
        <end position="88"/>
    </location>
</feature>
<proteinExistence type="inferred from homology"/>
<dbReference type="GO" id="GO:0006820">
    <property type="term" value="P:monoatomic anion transport"/>
    <property type="evidence" value="ECO:0007669"/>
    <property type="project" value="TreeGrafter"/>
</dbReference>
<dbReference type="GO" id="GO:0005886">
    <property type="term" value="C:plasma membrane"/>
    <property type="evidence" value="ECO:0007669"/>
    <property type="project" value="TreeGrafter"/>
</dbReference>
<dbReference type="GO" id="GO:0008381">
    <property type="term" value="F:mechanosensitive monoatomic ion channel activity"/>
    <property type="evidence" value="ECO:0007669"/>
    <property type="project" value="TreeGrafter"/>
</dbReference>
<gene>
    <name evidence="4" type="ORF">LITE_LOCUS5483</name>
</gene>
<sequence length="282" mass="31735">YIDEDDLLRFLKKEEVDNFILLFEGASATGKIKRSVFWKWLVKVYKERKSLVHSLNDTKTAIEELNKLVSAVLVLVMIVAWLLVMGFLSTQVLVFISSQILLVGFMFGSTAKTVFEAIVFVFVMHPFDVGDRCVIDGIQIFYPNSVLVGKPISNFCRSPEMSDSVEFSVDVSTSMDEIGAMKDRIKGYLESKPQYWRPAHSVLVLGIEDMNKMHMGLYISHTMNFQSGERGGRISDLMVEMKKIFEEVGIKYHLPPQEVHVRYVGGLTANAAGSGAVLPPPR</sequence>
<feature type="transmembrane region" description="Helical" evidence="3">
    <location>
        <begin position="100"/>
        <end position="124"/>
    </location>
</feature>
<dbReference type="PANTHER" id="PTHR31618">
    <property type="entry name" value="MECHANOSENSITIVE ION CHANNEL PROTEIN 5"/>
    <property type="match status" value="1"/>
</dbReference>
<accession>A0AAV0HRF8</accession>
<evidence type="ECO:0008006" key="6">
    <source>
        <dbReference type="Google" id="ProtNLM"/>
    </source>
</evidence>
<organism evidence="4 5">
    <name type="scientific">Linum tenue</name>
    <dbReference type="NCBI Taxonomy" id="586396"/>
    <lineage>
        <taxon>Eukaryota</taxon>
        <taxon>Viridiplantae</taxon>
        <taxon>Streptophyta</taxon>
        <taxon>Embryophyta</taxon>
        <taxon>Tracheophyta</taxon>
        <taxon>Spermatophyta</taxon>
        <taxon>Magnoliopsida</taxon>
        <taxon>eudicotyledons</taxon>
        <taxon>Gunneridae</taxon>
        <taxon>Pentapetalae</taxon>
        <taxon>rosids</taxon>
        <taxon>fabids</taxon>
        <taxon>Malpighiales</taxon>
        <taxon>Linaceae</taxon>
        <taxon>Linum</taxon>
    </lineage>
</organism>
<evidence type="ECO:0000313" key="4">
    <source>
        <dbReference type="EMBL" id="CAI0387513.1"/>
    </source>
</evidence>
<keyword evidence="5" id="KW-1185">Reference proteome</keyword>
<comment type="similarity">
    <text evidence="2">Belongs to the MscS (TC 1.A.23) family.</text>
</comment>
<comment type="caution">
    <text evidence="4">The sequence shown here is derived from an EMBL/GenBank/DDBJ whole genome shotgun (WGS) entry which is preliminary data.</text>
</comment>
<dbReference type="AlphaFoldDB" id="A0AAV0HRF8"/>
<evidence type="ECO:0000256" key="3">
    <source>
        <dbReference type="SAM" id="Phobius"/>
    </source>
</evidence>
<evidence type="ECO:0000256" key="2">
    <source>
        <dbReference type="ARBA" id="ARBA00008017"/>
    </source>
</evidence>
<name>A0AAV0HRF8_9ROSI</name>
<comment type="subcellular location">
    <subcellularLocation>
        <location evidence="1">Membrane</location>
        <topology evidence="1">Multi-pass membrane protein</topology>
    </subcellularLocation>
</comment>
<feature type="non-terminal residue" evidence="4">
    <location>
        <position position="1"/>
    </location>
</feature>
<evidence type="ECO:0000313" key="5">
    <source>
        <dbReference type="Proteomes" id="UP001154282"/>
    </source>
</evidence>